<feature type="region of interest" description="Disordered" evidence="6">
    <location>
        <begin position="92"/>
        <end position="119"/>
    </location>
</feature>
<dbReference type="Gene3D" id="3.30.200.20">
    <property type="entry name" value="Phosphorylase Kinase, domain 1"/>
    <property type="match status" value="1"/>
</dbReference>
<proteinExistence type="inferred from homology"/>
<name>A0A1X2GPA3_9FUNG</name>
<dbReference type="PANTHER" id="PTHR45832">
    <property type="entry name" value="SERINE/THREONINE-PROTEIN KINASE SAMKA-RELATED-RELATED"/>
    <property type="match status" value="1"/>
</dbReference>
<comment type="similarity">
    <text evidence="1">Belongs to the protein kinase superfamily. STE Ser/Thr protein kinase family. STE20 subfamily.</text>
</comment>
<feature type="compositionally biased region" description="Polar residues" evidence="6">
    <location>
        <begin position="23"/>
        <end position="34"/>
    </location>
</feature>
<gene>
    <name evidence="8" type="ORF">DM01DRAFT_1319053</name>
</gene>
<dbReference type="InterPro" id="IPR051931">
    <property type="entry name" value="PAK3-like"/>
</dbReference>
<sequence>MMSNPKRIKSTPKVAILQKSKSEPNCTHPSQSLRFASIYPKRKSTGNLRRASSLSEGKSPLHQAGKDVWRVPGCYEIPDILGNAYLKPSSPDTAYHLRPSEPAKQVSKRPWYPPSPHYQAPKLPPLVKAENKFESKMRKMLSKVSVRNSDPRQRFTDFKEIGTGVNGAVVRATFRKQPNVQLAIKRCKLDADREYRAAILRELRIMASGHANLIKLREVAIFRDDVWMAMDLMRCSVFAILCQRGIPEEFAVHVTCETLKALTYLHGKGLFHRDIKCENLLLGWNGQIKLADFGLAGRLDRSNRDRLGTTKWMAPEVIREEYYDEKVDMWSLGITIIEMMDRVPPHYAIKDDEELFDIIATEPSPTFTYSHPSMYMRGLVAWLLDEEAPTRPCAKDVLMEIDAHVKSRLLRCSTTQELARFANQVLPAY</sequence>
<evidence type="ECO:0000259" key="7">
    <source>
        <dbReference type="PROSITE" id="PS50011"/>
    </source>
</evidence>
<dbReference type="SMART" id="SM00220">
    <property type="entry name" value="S_TKc"/>
    <property type="match status" value="1"/>
</dbReference>
<keyword evidence="3 4" id="KW-0067">ATP-binding</keyword>
<dbReference type="InterPro" id="IPR011009">
    <property type="entry name" value="Kinase-like_dom_sf"/>
</dbReference>
<keyword evidence="8" id="KW-0418">Kinase</keyword>
<dbReference type="GO" id="GO:0004674">
    <property type="term" value="F:protein serine/threonine kinase activity"/>
    <property type="evidence" value="ECO:0007669"/>
    <property type="project" value="UniProtKB-KW"/>
</dbReference>
<keyword evidence="8" id="KW-0808">Transferase</keyword>
<evidence type="ECO:0000313" key="8">
    <source>
        <dbReference type="EMBL" id="ORX58238.1"/>
    </source>
</evidence>
<reference evidence="8 9" key="1">
    <citation type="submission" date="2016-07" db="EMBL/GenBank/DDBJ databases">
        <title>Pervasive Adenine N6-methylation of Active Genes in Fungi.</title>
        <authorList>
            <consortium name="DOE Joint Genome Institute"/>
            <person name="Mondo S.J."/>
            <person name="Dannebaum R.O."/>
            <person name="Kuo R.C."/>
            <person name="Labutti K."/>
            <person name="Haridas S."/>
            <person name="Kuo A."/>
            <person name="Salamov A."/>
            <person name="Ahrendt S.R."/>
            <person name="Lipzen A."/>
            <person name="Sullivan W."/>
            <person name="Andreopoulos W.B."/>
            <person name="Clum A."/>
            <person name="Lindquist E."/>
            <person name="Daum C."/>
            <person name="Ramamoorthy G.K."/>
            <person name="Gryganskyi A."/>
            <person name="Culley D."/>
            <person name="Magnuson J.K."/>
            <person name="James T.Y."/>
            <person name="O'Malley M.A."/>
            <person name="Stajich J.E."/>
            <person name="Spatafora J.W."/>
            <person name="Visel A."/>
            <person name="Grigoriev I.V."/>
        </authorList>
    </citation>
    <scope>NUCLEOTIDE SEQUENCE [LARGE SCALE GENOMIC DNA]</scope>
    <source>
        <strain evidence="8 9">NRRL 3301</strain>
    </source>
</reference>
<evidence type="ECO:0000256" key="5">
    <source>
        <dbReference type="RuleBase" id="RU000304"/>
    </source>
</evidence>
<dbReference type="PROSITE" id="PS00108">
    <property type="entry name" value="PROTEIN_KINASE_ST"/>
    <property type="match status" value="1"/>
</dbReference>
<feature type="binding site" evidence="4">
    <location>
        <position position="185"/>
    </location>
    <ligand>
        <name>ATP</name>
        <dbReference type="ChEBI" id="CHEBI:30616"/>
    </ligand>
</feature>
<feature type="compositionally biased region" description="Basic residues" evidence="6">
    <location>
        <begin position="1"/>
        <end position="10"/>
    </location>
</feature>
<dbReference type="InterPro" id="IPR000719">
    <property type="entry name" value="Prot_kinase_dom"/>
</dbReference>
<dbReference type="EMBL" id="MCGT01000007">
    <property type="protein sequence ID" value="ORX58238.1"/>
    <property type="molecule type" value="Genomic_DNA"/>
</dbReference>
<evidence type="ECO:0000256" key="6">
    <source>
        <dbReference type="SAM" id="MobiDB-lite"/>
    </source>
</evidence>
<keyword evidence="9" id="KW-1185">Reference proteome</keyword>
<dbReference type="InterPro" id="IPR017441">
    <property type="entry name" value="Protein_kinase_ATP_BS"/>
</dbReference>
<evidence type="ECO:0000256" key="4">
    <source>
        <dbReference type="PROSITE-ProRule" id="PRU10141"/>
    </source>
</evidence>
<dbReference type="Proteomes" id="UP000242146">
    <property type="component" value="Unassembled WGS sequence"/>
</dbReference>
<protein>
    <submittedName>
        <fullName evidence="8">Kinase-like protein</fullName>
    </submittedName>
</protein>
<dbReference type="GO" id="GO:0005524">
    <property type="term" value="F:ATP binding"/>
    <property type="evidence" value="ECO:0007669"/>
    <property type="project" value="UniProtKB-UniRule"/>
</dbReference>
<evidence type="ECO:0000256" key="1">
    <source>
        <dbReference type="ARBA" id="ARBA00008874"/>
    </source>
</evidence>
<evidence type="ECO:0000256" key="2">
    <source>
        <dbReference type="ARBA" id="ARBA00022741"/>
    </source>
</evidence>
<dbReference type="SUPFAM" id="SSF56112">
    <property type="entry name" value="Protein kinase-like (PK-like)"/>
    <property type="match status" value="1"/>
</dbReference>
<feature type="region of interest" description="Disordered" evidence="6">
    <location>
        <begin position="1"/>
        <end position="63"/>
    </location>
</feature>
<dbReference type="Pfam" id="PF00069">
    <property type="entry name" value="Pkinase"/>
    <property type="match status" value="1"/>
</dbReference>
<organism evidence="8 9">
    <name type="scientific">Hesseltinella vesiculosa</name>
    <dbReference type="NCBI Taxonomy" id="101127"/>
    <lineage>
        <taxon>Eukaryota</taxon>
        <taxon>Fungi</taxon>
        <taxon>Fungi incertae sedis</taxon>
        <taxon>Mucoromycota</taxon>
        <taxon>Mucoromycotina</taxon>
        <taxon>Mucoromycetes</taxon>
        <taxon>Mucorales</taxon>
        <taxon>Cunninghamellaceae</taxon>
        <taxon>Hesseltinella</taxon>
    </lineage>
</organism>
<dbReference type="OrthoDB" id="2914378at2759"/>
<evidence type="ECO:0000256" key="3">
    <source>
        <dbReference type="ARBA" id="ARBA00022840"/>
    </source>
</evidence>
<dbReference type="STRING" id="101127.A0A1X2GPA3"/>
<accession>A0A1X2GPA3</accession>
<dbReference type="PROSITE" id="PS50011">
    <property type="entry name" value="PROTEIN_KINASE_DOM"/>
    <property type="match status" value="1"/>
</dbReference>
<feature type="domain" description="Protein kinase" evidence="7">
    <location>
        <begin position="155"/>
        <end position="405"/>
    </location>
</feature>
<comment type="caution">
    <text evidence="8">The sequence shown here is derived from an EMBL/GenBank/DDBJ whole genome shotgun (WGS) entry which is preliminary data.</text>
</comment>
<keyword evidence="2 4" id="KW-0547">Nucleotide-binding</keyword>
<dbReference type="Gene3D" id="1.10.510.10">
    <property type="entry name" value="Transferase(Phosphotransferase) domain 1"/>
    <property type="match status" value="1"/>
</dbReference>
<dbReference type="PANTHER" id="PTHR45832:SF22">
    <property type="entry name" value="SERINE_THREONINE-PROTEIN KINASE SAMKA-RELATED"/>
    <property type="match status" value="1"/>
</dbReference>
<dbReference type="AlphaFoldDB" id="A0A1X2GPA3"/>
<keyword evidence="5" id="KW-0723">Serine/threonine-protein kinase</keyword>
<feature type="compositionally biased region" description="Polar residues" evidence="6">
    <location>
        <begin position="45"/>
        <end position="56"/>
    </location>
</feature>
<dbReference type="InterPro" id="IPR008271">
    <property type="entry name" value="Ser/Thr_kinase_AS"/>
</dbReference>
<dbReference type="PROSITE" id="PS00107">
    <property type="entry name" value="PROTEIN_KINASE_ATP"/>
    <property type="match status" value="1"/>
</dbReference>
<evidence type="ECO:0000313" key="9">
    <source>
        <dbReference type="Proteomes" id="UP000242146"/>
    </source>
</evidence>